<evidence type="ECO:0000313" key="2">
    <source>
        <dbReference type="Proteomes" id="UP000196475"/>
    </source>
</evidence>
<name>A0A1Y3PH65_9BACI</name>
<dbReference type="EMBL" id="LZRT01000086">
    <property type="protein sequence ID" value="OUM86725.1"/>
    <property type="molecule type" value="Genomic_DNA"/>
</dbReference>
<dbReference type="Proteomes" id="UP000196475">
    <property type="component" value="Unassembled WGS sequence"/>
</dbReference>
<organism evidence="1 2">
    <name type="scientific">Bacillus thermozeamaize</name>
    <dbReference type="NCBI Taxonomy" id="230954"/>
    <lineage>
        <taxon>Bacteria</taxon>
        <taxon>Bacillati</taxon>
        <taxon>Bacillota</taxon>
        <taxon>Bacilli</taxon>
        <taxon>Bacillales</taxon>
        <taxon>Bacillaceae</taxon>
        <taxon>Bacillus</taxon>
    </lineage>
</organism>
<comment type="caution">
    <text evidence="1">The sequence shown here is derived from an EMBL/GenBank/DDBJ whole genome shotgun (WGS) entry which is preliminary data.</text>
</comment>
<sequence>MNHSHTLGILTCQAKPPYMEDSFFRKLSTLAAKENILVLVFSPKSLRLREKRVRGYYWAEHSKSWNPIVAPPPELIYDRCFYLSSAHYREYTPFIKRLQRLPNTRFLGYGLAGKWEVYQILSRIPHIRPYLPDTRRVHHVNEVLEYLQKKRDIVIKPIGGSTGKKVIRVQQLHPGWYRLLGRDAKNRPFSAAMSDQQLYSWLRKQLLLSRWIAQPYLHLYTADQKPFDIRVLTQKNGQGEWEVVGKAIRQGNHGGLTSNLHGGGKGFRFAPFIRHHFPDREKVIHQQIDALSQMIPPSLESVHGPLLELGIDIGIDRKGDIWIIEVNSKPGRNLFAMTGEQNVQHQSVQNIIDYACYCLKAKRFEGGGKRKQ</sequence>
<dbReference type="Pfam" id="PF14398">
    <property type="entry name" value="ATPgrasp_YheCD"/>
    <property type="match status" value="1"/>
</dbReference>
<dbReference type="AlphaFoldDB" id="A0A1Y3PH65"/>
<gene>
    <name evidence="1" type="ORF">BAA01_03785</name>
</gene>
<dbReference type="SUPFAM" id="SSF56059">
    <property type="entry name" value="Glutathione synthetase ATP-binding domain-like"/>
    <property type="match status" value="1"/>
</dbReference>
<evidence type="ECO:0000313" key="1">
    <source>
        <dbReference type="EMBL" id="OUM86725.1"/>
    </source>
</evidence>
<proteinExistence type="predicted"/>
<dbReference type="Gene3D" id="3.30.470.20">
    <property type="entry name" value="ATP-grasp fold, B domain"/>
    <property type="match status" value="1"/>
</dbReference>
<dbReference type="InterPro" id="IPR026838">
    <property type="entry name" value="YheC/D"/>
</dbReference>
<reference evidence="2" key="1">
    <citation type="submission" date="2016-06" db="EMBL/GenBank/DDBJ databases">
        <authorList>
            <person name="Nascimento L."/>
            <person name="Pereira R.V."/>
            <person name="Martins L.F."/>
            <person name="Quaggio R.B."/>
            <person name="Silva A.M."/>
            <person name="Setubal J.C."/>
        </authorList>
    </citation>
    <scope>NUCLEOTIDE SEQUENCE [LARGE SCALE GENOMIC DNA]</scope>
</reference>
<evidence type="ECO:0008006" key="3">
    <source>
        <dbReference type="Google" id="ProtNLM"/>
    </source>
</evidence>
<accession>A0A1Y3PH65</accession>
<protein>
    <recommendedName>
        <fullName evidence="3">ATP-grasp domain-containing protein</fullName>
    </recommendedName>
</protein>